<feature type="transmembrane region" description="Helical" evidence="2">
    <location>
        <begin position="279"/>
        <end position="302"/>
    </location>
</feature>
<sequence>MTAEAMESTKVVSHGLDHSLVHHPSTGLLSRRDCQSTLPGQPWATLSSNKELLAYLRRNHGVSSLERLQLKVGLFANNRTVAPLHASYGRTTLTEHPDLHLARWSPLSFPNDAVVYLKPIPVYMLSTAFWTWLAAADAKTYAAALGFMRTYYSLIRYEADFRLATQLGLIPRIPAATDVADQMPTDYRRTFDPVSGGYQITYEGFVEFIAQFAHAHVPDAAVAPRFRFGELEAFHDDAPRRLFLKPWEQEEEEHNRSTSTSTTNSKDDAKANGKVDHPVCLQIPLSLAVCCLLSGAVLVWVWGWDGAPSVVRWIVLGSLGVITLFFLLCMLLSFFQWLFQAATPKDKISVEPISDVSTPEETKKEAEIKPKEEELLIDGLDMA</sequence>
<organism evidence="3 4">
    <name type="scientific">Apiospora rasikravindrae</name>
    <dbReference type="NCBI Taxonomy" id="990691"/>
    <lineage>
        <taxon>Eukaryota</taxon>
        <taxon>Fungi</taxon>
        <taxon>Dikarya</taxon>
        <taxon>Ascomycota</taxon>
        <taxon>Pezizomycotina</taxon>
        <taxon>Sordariomycetes</taxon>
        <taxon>Xylariomycetidae</taxon>
        <taxon>Amphisphaeriales</taxon>
        <taxon>Apiosporaceae</taxon>
        <taxon>Apiospora</taxon>
    </lineage>
</organism>
<dbReference type="PANTHER" id="PTHR34414:SF1">
    <property type="entry name" value="SUBTILISIN-LIKE SERINE PROTEASE"/>
    <property type="match status" value="1"/>
</dbReference>
<gene>
    <name evidence="3" type="ORF">PG993_009151</name>
</gene>
<feature type="transmembrane region" description="Helical" evidence="2">
    <location>
        <begin position="314"/>
        <end position="339"/>
    </location>
</feature>
<proteinExistence type="predicted"/>
<evidence type="ECO:0000256" key="2">
    <source>
        <dbReference type="SAM" id="Phobius"/>
    </source>
</evidence>
<evidence type="ECO:0000256" key="1">
    <source>
        <dbReference type="SAM" id="MobiDB-lite"/>
    </source>
</evidence>
<name>A0ABR1SIK1_9PEZI</name>
<evidence type="ECO:0000313" key="4">
    <source>
        <dbReference type="Proteomes" id="UP001444661"/>
    </source>
</evidence>
<reference evidence="3 4" key="1">
    <citation type="submission" date="2023-01" db="EMBL/GenBank/DDBJ databases">
        <title>Analysis of 21 Apiospora genomes using comparative genomics revels a genus with tremendous synthesis potential of carbohydrate active enzymes and secondary metabolites.</title>
        <authorList>
            <person name="Sorensen T."/>
        </authorList>
    </citation>
    <scope>NUCLEOTIDE SEQUENCE [LARGE SCALE GENOMIC DNA]</scope>
    <source>
        <strain evidence="3 4">CBS 33761</strain>
    </source>
</reference>
<accession>A0ABR1SIK1</accession>
<dbReference type="Pfam" id="PF20246">
    <property type="entry name" value="DUF6601"/>
    <property type="match status" value="1"/>
</dbReference>
<keyword evidence="4" id="KW-1185">Reference proteome</keyword>
<keyword evidence="2" id="KW-0812">Transmembrane</keyword>
<keyword evidence="2" id="KW-0472">Membrane</keyword>
<dbReference type="PANTHER" id="PTHR34414">
    <property type="entry name" value="HET DOMAIN-CONTAINING PROTEIN-RELATED"/>
    <property type="match status" value="1"/>
</dbReference>
<evidence type="ECO:0000313" key="3">
    <source>
        <dbReference type="EMBL" id="KAK8034156.1"/>
    </source>
</evidence>
<keyword evidence="2" id="KW-1133">Transmembrane helix</keyword>
<dbReference type="InterPro" id="IPR046536">
    <property type="entry name" value="DUF6601"/>
</dbReference>
<feature type="region of interest" description="Disordered" evidence="1">
    <location>
        <begin position="249"/>
        <end position="270"/>
    </location>
</feature>
<comment type="caution">
    <text evidence="3">The sequence shown here is derived from an EMBL/GenBank/DDBJ whole genome shotgun (WGS) entry which is preliminary data.</text>
</comment>
<dbReference type="EMBL" id="JAQQWK010000009">
    <property type="protein sequence ID" value="KAK8034156.1"/>
    <property type="molecule type" value="Genomic_DNA"/>
</dbReference>
<dbReference type="Proteomes" id="UP001444661">
    <property type="component" value="Unassembled WGS sequence"/>
</dbReference>
<protein>
    <submittedName>
        <fullName evidence="3">Uncharacterized protein</fullName>
    </submittedName>
</protein>